<reference evidence="2 3" key="1">
    <citation type="journal article" date="2015" name="Genome Announc.">
        <title>Expanding the biotechnology potential of lactobacilli through comparative genomics of 213 strains and associated genera.</title>
        <authorList>
            <person name="Sun Z."/>
            <person name="Harris H.M."/>
            <person name="McCann A."/>
            <person name="Guo C."/>
            <person name="Argimon S."/>
            <person name="Zhang W."/>
            <person name="Yang X."/>
            <person name="Jeffery I.B."/>
            <person name="Cooney J.C."/>
            <person name="Kagawa T.F."/>
            <person name="Liu W."/>
            <person name="Song Y."/>
            <person name="Salvetti E."/>
            <person name="Wrobel A."/>
            <person name="Rasinkangas P."/>
            <person name="Parkhill J."/>
            <person name="Rea M.C."/>
            <person name="O'Sullivan O."/>
            <person name="Ritari J."/>
            <person name="Douillard F.P."/>
            <person name="Paul Ross R."/>
            <person name="Yang R."/>
            <person name="Briner A.E."/>
            <person name="Felis G.E."/>
            <person name="de Vos W.M."/>
            <person name="Barrangou R."/>
            <person name="Klaenhammer T.R."/>
            <person name="Caufield P.W."/>
            <person name="Cui Y."/>
            <person name="Zhang H."/>
            <person name="O'Toole P.W."/>
        </authorList>
    </citation>
    <scope>NUCLEOTIDE SEQUENCE [LARGE SCALE GENOMIC DNA]</scope>
    <source>
        <strain evidence="2 3">DSM 22697</strain>
    </source>
</reference>
<evidence type="ECO:0000259" key="1">
    <source>
        <dbReference type="PROSITE" id="PS51707"/>
    </source>
</evidence>
<evidence type="ECO:0000313" key="2">
    <source>
        <dbReference type="EMBL" id="KRN20757.1"/>
    </source>
</evidence>
<dbReference type="AlphaFoldDB" id="A0A0R2F387"/>
<protein>
    <recommendedName>
        <fullName evidence="1">CYTH domain-containing protein</fullName>
    </recommendedName>
</protein>
<dbReference type="PROSITE" id="PS51707">
    <property type="entry name" value="CYTH"/>
    <property type="match status" value="1"/>
</dbReference>
<dbReference type="STRING" id="1423730.FC75_GL000089"/>
<keyword evidence="3" id="KW-1185">Reference proteome</keyword>
<dbReference type="InterPro" id="IPR009195">
    <property type="entry name" value="Uncharacterised_YjbK"/>
</dbReference>
<feature type="domain" description="CYTH" evidence="1">
    <location>
        <begin position="4"/>
        <end position="194"/>
    </location>
</feature>
<dbReference type="PATRIC" id="fig|1423730.4.peg.94"/>
<dbReference type="Proteomes" id="UP000050865">
    <property type="component" value="Unassembled WGS sequence"/>
</dbReference>
<gene>
    <name evidence="2" type="ORF">FC75_GL000089</name>
</gene>
<dbReference type="InterPro" id="IPR033469">
    <property type="entry name" value="CYTH-like_dom_sf"/>
</dbReference>
<dbReference type="InterPro" id="IPR023577">
    <property type="entry name" value="CYTH_domain"/>
</dbReference>
<dbReference type="Pfam" id="PF01928">
    <property type="entry name" value="CYTH"/>
    <property type="match status" value="1"/>
</dbReference>
<dbReference type="SUPFAM" id="SSF55154">
    <property type="entry name" value="CYTH-like phosphatases"/>
    <property type="match status" value="1"/>
</dbReference>
<proteinExistence type="predicted"/>
<sequence>MSIQSEQEFKTLITADQAAALQAALPFAPAFGQANTYYDTADFRLHKAGLGLRIRLFNTRAEETLKLPKGPDRLLEEMTDPLTVSEARQLIRANSVATHGQIREYLASQQILPDNLQQFAAATTWRRLLDVSAGKLTLDETLYPNGKRDWELELEYTDPAAAQRYWDQTTKQFAIALQPVQNKVRRAYANVNISQAD</sequence>
<dbReference type="SMART" id="SM01118">
    <property type="entry name" value="CYTH"/>
    <property type="match status" value="1"/>
</dbReference>
<name>A0A0R2F387_9LACO</name>
<comment type="caution">
    <text evidence="2">The sequence shown here is derived from an EMBL/GenBank/DDBJ whole genome shotgun (WGS) entry which is preliminary data.</text>
</comment>
<organism evidence="2 3">
    <name type="scientific">Lacticaseibacillus camelliae DSM 22697 = JCM 13995</name>
    <dbReference type="NCBI Taxonomy" id="1423730"/>
    <lineage>
        <taxon>Bacteria</taxon>
        <taxon>Bacillati</taxon>
        <taxon>Bacillota</taxon>
        <taxon>Bacilli</taxon>
        <taxon>Lactobacillales</taxon>
        <taxon>Lactobacillaceae</taxon>
        <taxon>Lacticaseibacillus</taxon>
    </lineage>
</organism>
<dbReference type="RefSeq" id="WP_056989789.1">
    <property type="nucleotide sequence ID" value="NZ_AYZJ01000067.1"/>
</dbReference>
<dbReference type="CDD" id="cd07762">
    <property type="entry name" value="CYTH-like_Pase_1"/>
    <property type="match status" value="1"/>
</dbReference>
<accession>A0A0R2F387</accession>
<evidence type="ECO:0000313" key="3">
    <source>
        <dbReference type="Proteomes" id="UP000050865"/>
    </source>
</evidence>
<dbReference type="EMBL" id="AYZJ01000067">
    <property type="protein sequence ID" value="KRN20757.1"/>
    <property type="molecule type" value="Genomic_DNA"/>
</dbReference>
<dbReference type="Gene3D" id="2.40.320.10">
    <property type="entry name" value="Hypothetical Protein Pfu-838710-001"/>
    <property type="match status" value="1"/>
</dbReference>